<feature type="transmembrane region" description="Helical" evidence="8">
    <location>
        <begin position="178"/>
        <end position="199"/>
    </location>
</feature>
<dbReference type="Proteomes" id="UP000276776">
    <property type="component" value="Unassembled WGS sequence"/>
</dbReference>
<feature type="transmembrane region" description="Helical" evidence="8">
    <location>
        <begin position="300"/>
        <end position="319"/>
    </location>
</feature>
<dbReference type="AlphaFoldDB" id="A0A0N5D8A3"/>
<keyword evidence="5 8" id="KW-1133">Transmembrane helix</keyword>
<dbReference type="PANTHER" id="PTHR14233:SF4">
    <property type="entry name" value="SOLUTE CARRIER FAMILY 35 MEMBER F2"/>
    <property type="match status" value="1"/>
</dbReference>
<sequence length="474" mass="52291">MSSQQPSTPKVILSNTLPANGVLPVGSITNFYMDRPGCSASSQIDTSVRTPVQSTGVAVQSYQDDEEGIDCSPCCSNDAVRRTFRNIVYGQILSLCLCGTGVSSQLLSNKEVNTPTAQSFLNYFLLSFIYGSMLVFRKGENSFLTVLRKRGWHYLLLSVVDVEANYIIVYAYQFSNLTSIQLLDCSTIPVVLLLSWLFLSTRYLLTHIIGVGMCLIGIAVLIWADALEGKGAIGGSNRVLGDVLCLTGSVLYAVGNISEEFLIKQNNRVEYLGMIGLFGSIISGIQLAVLEHNELASINWSGTIVMLYLLFAACMFLFYSMVSVVVQNSSALMFNLSILTADFYTLLFGLLLFQYEFYWLYIGSFLIIITGSIMYSIREPQIRDPGEPRIICCLLCRCCINDDHQIPHTSQQFYMSPISTGGDIGIGLANNTVVSGKTESHARITNIQQCPIHGRQLPFVQHQQPGDDSSEHYA</sequence>
<dbReference type="InterPro" id="IPR052221">
    <property type="entry name" value="SLC35F_Transporter"/>
</dbReference>
<dbReference type="InterPro" id="IPR037185">
    <property type="entry name" value="EmrE-like"/>
</dbReference>
<evidence type="ECO:0000256" key="4">
    <source>
        <dbReference type="ARBA" id="ARBA00022692"/>
    </source>
</evidence>
<name>A0A0N5D8A3_THECL</name>
<dbReference type="OMA" id="VRYHWAQ"/>
<keyword evidence="3" id="KW-0813">Transport</keyword>
<dbReference type="WBParaSite" id="TCLT_0000932801-mRNA-1">
    <property type="protein sequence ID" value="TCLT_0000932801-mRNA-1"/>
    <property type="gene ID" value="TCLT_0000932801"/>
</dbReference>
<feature type="transmembrane region" description="Helical" evidence="8">
    <location>
        <begin position="87"/>
        <end position="108"/>
    </location>
</feature>
<feature type="transmembrane region" description="Helical" evidence="8">
    <location>
        <begin position="239"/>
        <end position="257"/>
    </location>
</feature>
<dbReference type="GO" id="GO:0022857">
    <property type="term" value="F:transmembrane transporter activity"/>
    <property type="evidence" value="ECO:0007669"/>
    <property type="project" value="InterPro"/>
</dbReference>
<evidence type="ECO:0000256" key="5">
    <source>
        <dbReference type="ARBA" id="ARBA00022989"/>
    </source>
</evidence>
<feature type="transmembrane region" description="Helical" evidence="8">
    <location>
        <begin position="331"/>
        <end position="352"/>
    </location>
</feature>
<comment type="similarity">
    <text evidence="2">Belongs to the SLC35F solute transporter family.</text>
</comment>
<dbReference type="EMBL" id="UYYF01004772">
    <property type="protein sequence ID" value="VDN06941.1"/>
    <property type="molecule type" value="Genomic_DNA"/>
</dbReference>
<dbReference type="SUPFAM" id="SSF103481">
    <property type="entry name" value="Multidrug resistance efflux transporter EmrE"/>
    <property type="match status" value="1"/>
</dbReference>
<dbReference type="STRING" id="103827.A0A0N5D8A3"/>
<evidence type="ECO:0000256" key="6">
    <source>
        <dbReference type="ARBA" id="ARBA00023136"/>
    </source>
</evidence>
<dbReference type="OrthoDB" id="429955at2759"/>
<organism evidence="11">
    <name type="scientific">Thelazia callipaeda</name>
    <name type="common">Oriental eyeworm</name>
    <name type="synonym">Parasitic nematode</name>
    <dbReference type="NCBI Taxonomy" id="103827"/>
    <lineage>
        <taxon>Eukaryota</taxon>
        <taxon>Metazoa</taxon>
        <taxon>Ecdysozoa</taxon>
        <taxon>Nematoda</taxon>
        <taxon>Chromadorea</taxon>
        <taxon>Rhabditida</taxon>
        <taxon>Spirurina</taxon>
        <taxon>Spiruromorpha</taxon>
        <taxon>Thelazioidea</taxon>
        <taxon>Thelaziidae</taxon>
        <taxon>Thelazia</taxon>
    </lineage>
</organism>
<reference evidence="11" key="1">
    <citation type="submission" date="2017-02" db="UniProtKB">
        <authorList>
            <consortium name="WormBaseParasite"/>
        </authorList>
    </citation>
    <scope>IDENTIFICATION</scope>
</reference>
<evidence type="ECO:0000256" key="1">
    <source>
        <dbReference type="ARBA" id="ARBA00004141"/>
    </source>
</evidence>
<protein>
    <submittedName>
        <fullName evidence="11">Solute carrier family 35 member F1</fullName>
    </submittedName>
</protein>
<comment type="function">
    <text evidence="7">Putative solute transporter.</text>
</comment>
<feature type="transmembrane region" description="Helical" evidence="8">
    <location>
        <begin position="269"/>
        <end position="288"/>
    </location>
</feature>
<feature type="transmembrane region" description="Helical" evidence="8">
    <location>
        <begin position="120"/>
        <end position="139"/>
    </location>
</feature>
<feature type="transmembrane region" description="Helical" evidence="8">
    <location>
        <begin position="204"/>
        <end position="224"/>
    </location>
</feature>
<dbReference type="InterPro" id="IPR009262">
    <property type="entry name" value="SLC35_F1/F2/F6"/>
</dbReference>
<reference evidence="9 10" key="2">
    <citation type="submission" date="2018-11" db="EMBL/GenBank/DDBJ databases">
        <authorList>
            <consortium name="Pathogen Informatics"/>
        </authorList>
    </citation>
    <scope>NUCLEOTIDE SEQUENCE [LARGE SCALE GENOMIC DNA]</scope>
</reference>
<gene>
    <name evidence="9" type="ORF">TCLT_LOCUS9317</name>
</gene>
<proteinExistence type="inferred from homology"/>
<evidence type="ECO:0000313" key="9">
    <source>
        <dbReference type="EMBL" id="VDN06941.1"/>
    </source>
</evidence>
<evidence type="ECO:0000256" key="2">
    <source>
        <dbReference type="ARBA" id="ARBA00007863"/>
    </source>
</evidence>
<accession>A0A0N5D8A3</accession>
<keyword evidence="10" id="KW-1185">Reference proteome</keyword>
<evidence type="ECO:0000256" key="8">
    <source>
        <dbReference type="SAM" id="Phobius"/>
    </source>
</evidence>
<dbReference type="PANTHER" id="PTHR14233">
    <property type="entry name" value="DUF914-RELATED"/>
    <property type="match status" value="1"/>
</dbReference>
<keyword evidence="4 8" id="KW-0812">Transmembrane</keyword>
<dbReference type="Pfam" id="PF06027">
    <property type="entry name" value="SLC35F"/>
    <property type="match status" value="1"/>
</dbReference>
<dbReference type="GO" id="GO:0016020">
    <property type="term" value="C:membrane"/>
    <property type="evidence" value="ECO:0007669"/>
    <property type="project" value="UniProtKB-SubCell"/>
</dbReference>
<evidence type="ECO:0000313" key="11">
    <source>
        <dbReference type="WBParaSite" id="TCLT_0000932801-mRNA-1"/>
    </source>
</evidence>
<evidence type="ECO:0000256" key="3">
    <source>
        <dbReference type="ARBA" id="ARBA00022448"/>
    </source>
</evidence>
<evidence type="ECO:0000256" key="7">
    <source>
        <dbReference type="ARBA" id="ARBA00037727"/>
    </source>
</evidence>
<feature type="transmembrane region" description="Helical" evidence="8">
    <location>
        <begin position="151"/>
        <end position="172"/>
    </location>
</feature>
<comment type="subcellular location">
    <subcellularLocation>
        <location evidence="1">Membrane</location>
        <topology evidence="1">Multi-pass membrane protein</topology>
    </subcellularLocation>
</comment>
<keyword evidence="6 8" id="KW-0472">Membrane</keyword>
<feature type="transmembrane region" description="Helical" evidence="8">
    <location>
        <begin position="358"/>
        <end position="377"/>
    </location>
</feature>
<evidence type="ECO:0000313" key="10">
    <source>
        <dbReference type="Proteomes" id="UP000276776"/>
    </source>
</evidence>